<dbReference type="OrthoDB" id="8741746at2759"/>
<dbReference type="PROSITE" id="PS50835">
    <property type="entry name" value="IG_LIKE"/>
    <property type="match status" value="1"/>
</dbReference>
<gene>
    <name evidence="6" type="primary">LOC108699385</name>
</gene>
<dbReference type="PANTHER" id="PTHR12080:SF123">
    <property type="entry name" value="T-LYMPHOCYTE SURFACE ANTIGEN LY-9"/>
    <property type="match status" value="1"/>
</dbReference>
<reference evidence="6" key="1">
    <citation type="submission" date="2025-08" db="UniProtKB">
        <authorList>
            <consortium name="RefSeq"/>
        </authorList>
    </citation>
    <scope>IDENTIFICATION</scope>
    <source>
        <strain evidence="6">J_2021</strain>
        <tissue evidence="6">Erythrocytes</tissue>
    </source>
</reference>
<dbReference type="RefSeq" id="XP_018086911.1">
    <property type="nucleotide sequence ID" value="XM_018231422.2"/>
</dbReference>
<keyword evidence="4" id="KW-0325">Glycoprotein</keyword>
<evidence type="ECO:0000313" key="6">
    <source>
        <dbReference type="RefSeq" id="XP_018086911.1"/>
    </source>
</evidence>
<dbReference type="InterPro" id="IPR036179">
    <property type="entry name" value="Ig-like_dom_sf"/>
</dbReference>
<dbReference type="PaxDb" id="8355-A0A1L8FC78"/>
<dbReference type="GO" id="GO:0006955">
    <property type="term" value="P:immune response"/>
    <property type="evidence" value="ECO:0000318"/>
    <property type="project" value="GO_Central"/>
</dbReference>
<evidence type="ECO:0000256" key="3">
    <source>
        <dbReference type="ARBA" id="ARBA00023136"/>
    </source>
</evidence>
<dbReference type="GO" id="GO:0016020">
    <property type="term" value="C:membrane"/>
    <property type="evidence" value="ECO:0007669"/>
    <property type="project" value="UniProtKB-SubCell"/>
</dbReference>
<dbReference type="Gene3D" id="2.60.40.10">
    <property type="entry name" value="Immunoglobulins"/>
    <property type="match status" value="2"/>
</dbReference>
<dbReference type="Proteomes" id="UP000186698">
    <property type="component" value="Chromosome 8L"/>
</dbReference>
<sequence length="311" mass="35957">MQILLVELLCFFTALTFAENAPLVVQGLLNQSVRLSYPKLNAPLNAVYWSFTHINGTVWDRIADIRDQQLTVHSKQFANRTETNEIELQIRKLRMEDAGTFKAILIPEGSEQLKDQTYDLTVYEPVPVPNIEVLETHSDDLCNFTLECSVPTNTKALFFSWKTRHRDLAFQPYINGSTIWASLRPESWGNEYLCIVQNPVDQKNVSVTAQDICLKDRQTFYFRSYFLLLPLSLILLLLIAGLVILLRRKNNKEPAPTGENLYSETLYIEVERNQQNEIEQEKEVIYSQPKKRNLPSKSRTNTIYTVIQHNT</sequence>
<evidence type="ECO:0000256" key="2">
    <source>
        <dbReference type="ARBA" id="ARBA00022729"/>
    </source>
</evidence>
<dbReference type="InterPro" id="IPR013783">
    <property type="entry name" value="Ig-like_fold"/>
</dbReference>
<keyword evidence="3" id="KW-0472">Membrane</keyword>
<proteinExistence type="predicted"/>
<organism evidence="5 6">
    <name type="scientific">Xenopus laevis</name>
    <name type="common">African clawed frog</name>
    <dbReference type="NCBI Taxonomy" id="8355"/>
    <lineage>
        <taxon>Eukaryota</taxon>
        <taxon>Metazoa</taxon>
        <taxon>Chordata</taxon>
        <taxon>Craniata</taxon>
        <taxon>Vertebrata</taxon>
        <taxon>Euteleostomi</taxon>
        <taxon>Amphibia</taxon>
        <taxon>Batrachia</taxon>
        <taxon>Anura</taxon>
        <taxon>Pipoidea</taxon>
        <taxon>Pipidae</taxon>
        <taxon>Xenopodinae</taxon>
        <taxon>Xenopus</taxon>
        <taxon>Xenopus</taxon>
    </lineage>
</organism>
<evidence type="ECO:0000256" key="4">
    <source>
        <dbReference type="ARBA" id="ARBA00023180"/>
    </source>
</evidence>
<name>A0A1L8FC78_XENLA</name>
<dbReference type="GeneID" id="108699385"/>
<dbReference type="OMA" id="PLNAVYW"/>
<accession>A0A1L8FC78</accession>
<keyword evidence="2" id="KW-0732">Signal</keyword>
<dbReference type="AlphaFoldDB" id="A0A1L8FC78"/>
<dbReference type="PANTHER" id="PTHR12080">
    <property type="entry name" value="SIGNALING LYMPHOCYTIC ACTIVATION MOLECULE"/>
    <property type="match status" value="1"/>
</dbReference>
<dbReference type="STRING" id="8355.A0A1L8FC78"/>
<dbReference type="KEGG" id="xla:108699385"/>
<protein>
    <submittedName>
        <fullName evidence="6">SLAM family member 5 isoform X1</fullName>
    </submittedName>
</protein>
<keyword evidence="5" id="KW-1185">Reference proteome</keyword>
<dbReference type="InterPro" id="IPR007110">
    <property type="entry name" value="Ig-like_dom"/>
</dbReference>
<evidence type="ECO:0000313" key="5">
    <source>
        <dbReference type="Proteomes" id="UP000186698"/>
    </source>
</evidence>
<dbReference type="Bgee" id="108699385">
    <property type="expression patterns" value="Expressed in heart and 11 other cell types or tissues"/>
</dbReference>
<dbReference type="InterPro" id="IPR015631">
    <property type="entry name" value="CD2/SLAM_rcpt"/>
</dbReference>
<dbReference type="SUPFAM" id="SSF48726">
    <property type="entry name" value="Immunoglobulin"/>
    <property type="match status" value="2"/>
</dbReference>
<evidence type="ECO:0000256" key="1">
    <source>
        <dbReference type="ARBA" id="ARBA00004370"/>
    </source>
</evidence>
<comment type="subcellular location">
    <subcellularLocation>
        <location evidence="1">Membrane</location>
    </subcellularLocation>
</comment>